<dbReference type="InterPro" id="IPR029039">
    <property type="entry name" value="Flavoprotein-like_sf"/>
</dbReference>
<dbReference type="GO" id="GO:0010181">
    <property type="term" value="F:FMN binding"/>
    <property type="evidence" value="ECO:0007669"/>
    <property type="project" value="UniProtKB-UniRule"/>
</dbReference>
<dbReference type="SUPFAM" id="SSF48264">
    <property type="entry name" value="Cytochrome P450"/>
    <property type="match status" value="1"/>
</dbReference>
<dbReference type="InterPro" id="IPR017938">
    <property type="entry name" value="Riboflavin_synthase-like_b-brl"/>
</dbReference>
<evidence type="ECO:0000256" key="11">
    <source>
        <dbReference type="ARBA" id="ARBA00023002"/>
    </source>
</evidence>
<evidence type="ECO:0000256" key="1">
    <source>
        <dbReference type="ARBA" id="ARBA00001971"/>
    </source>
</evidence>
<keyword evidence="8 14" id="KW-0274">FAD</keyword>
<keyword evidence="13 14" id="KW-0503">Monooxygenase</keyword>
<feature type="domain" description="FAD-binding FR-type" evidence="18">
    <location>
        <begin position="680"/>
        <end position="899"/>
    </location>
</feature>
<dbReference type="Pfam" id="PF00067">
    <property type="entry name" value="p450"/>
    <property type="match status" value="1"/>
</dbReference>
<evidence type="ECO:0000256" key="12">
    <source>
        <dbReference type="ARBA" id="ARBA00023004"/>
    </source>
</evidence>
<dbReference type="PRINTS" id="PR00385">
    <property type="entry name" value="P450"/>
</dbReference>
<comment type="catalytic activity">
    <reaction evidence="14">
        <text>an organic molecule + reduced [NADPH--hemoprotein reductase] + O2 = an alcohol + oxidized [NADPH--hemoprotein reductase] + H2O + H(+)</text>
        <dbReference type="Rhea" id="RHEA:17149"/>
        <dbReference type="Rhea" id="RHEA-COMP:11964"/>
        <dbReference type="Rhea" id="RHEA-COMP:11965"/>
        <dbReference type="ChEBI" id="CHEBI:15377"/>
        <dbReference type="ChEBI" id="CHEBI:15378"/>
        <dbReference type="ChEBI" id="CHEBI:15379"/>
        <dbReference type="ChEBI" id="CHEBI:30879"/>
        <dbReference type="ChEBI" id="CHEBI:57618"/>
        <dbReference type="ChEBI" id="CHEBI:58210"/>
        <dbReference type="ChEBI" id="CHEBI:142491"/>
        <dbReference type="EC" id="1.14.14.1"/>
    </reaction>
</comment>
<comment type="catalytic activity">
    <reaction evidence="14">
        <text>2 oxidized [cytochrome P450] + NADPH = 2 reduced [cytochrome P450] + NADP(+) + H(+)</text>
        <dbReference type="Rhea" id="RHEA:24040"/>
        <dbReference type="Rhea" id="RHEA-COMP:14627"/>
        <dbReference type="Rhea" id="RHEA-COMP:14628"/>
        <dbReference type="ChEBI" id="CHEBI:15378"/>
        <dbReference type="ChEBI" id="CHEBI:55376"/>
        <dbReference type="ChEBI" id="CHEBI:57783"/>
        <dbReference type="ChEBI" id="CHEBI:58349"/>
        <dbReference type="ChEBI" id="CHEBI:60344"/>
        <dbReference type="EC" id="1.6.2.4"/>
    </reaction>
</comment>
<evidence type="ECO:0000256" key="2">
    <source>
        <dbReference type="ARBA" id="ARBA00010018"/>
    </source>
</evidence>
<dbReference type="InterPro" id="IPR023206">
    <property type="entry name" value="Bifunctional_P450_P450_red"/>
</dbReference>
<comment type="cofactor">
    <cofactor evidence="14">
        <name>FAD</name>
        <dbReference type="ChEBI" id="CHEBI:57692"/>
    </cofactor>
    <cofactor evidence="14">
        <name>FMN</name>
        <dbReference type="ChEBI" id="CHEBI:58210"/>
    </cofactor>
</comment>
<dbReference type="InterPro" id="IPR003097">
    <property type="entry name" value="CysJ-like_FAD-binding"/>
</dbReference>
<keyword evidence="11 14" id="KW-0560">Oxidoreductase</keyword>
<evidence type="ECO:0000256" key="6">
    <source>
        <dbReference type="ARBA" id="ARBA00022643"/>
    </source>
</evidence>
<feature type="compositionally biased region" description="Pro residues" evidence="16">
    <location>
        <begin position="1"/>
        <end position="10"/>
    </location>
</feature>
<evidence type="ECO:0000256" key="5">
    <source>
        <dbReference type="ARBA" id="ARBA00022630"/>
    </source>
</evidence>
<evidence type="ECO:0000256" key="10">
    <source>
        <dbReference type="ARBA" id="ARBA00022982"/>
    </source>
</evidence>
<accession>A0A6A6TCM2</accession>
<dbReference type="PROSITE" id="PS50902">
    <property type="entry name" value="FLAVODOXIN_LIKE"/>
    <property type="match status" value="1"/>
</dbReference>
<dbReference type="Pfam" id="PF00667">
    <property type="entry name" value="FAD_binding_1"/>
    <property type="match status" value="1"/>
</dbReference>
<dbReference type="InterPro" id="IPR039261">
    <property type="entry name" value="FNR_nucleotide-bd"/>
</dbReference>
<feature type="region of interest" description="Disordered" evidence="16">
    <location>
        <begin position="1"/>
        <end position="20"/>
    </location>
</feature>
<dbReference type="InterPro" id="IPR001128">
    <property type="entry name" value="Cyt_P450"/>
</dbReference>
<dbReference type="InterPro" id="IPR017927">
    <property type="entry name" value="FAD-bd_FR_type"/>
</dbReference>
<dbReference type="PANTHER" id="PTHR19384">
    <property type="entry name" value="NITRIC OXIDE SYNTHASE-RELATED"/>
    <property type="match status" value="1"/>
</dbReference>
<evidence type="ECO:0000313" key="20">
    <source>
        <dbReference type="Proteomes" id="UP000799324"/>
    </source>
</evidence>
<evidence type="ECO:0000256" key="8">
    <source>
        <dbReference type="ARBA" id="ARBA00022827"/>
    </source>
</evidence>
<dbReference type="CDD" id="cd11068">
    <property type="entry name" value="CYP120A1"/>
    <property type="match status" value="1"/>
</dbReference>
<dbReference type="Gene3D" id="1.10.630.10">
    <property type="entry name" value="Cytochrome P450"/>
    <property type="match status" value="1"/>
</dbReference>
<dbReference type="FunFam" id="1.10.630.10:FF:000040">
    <property type="entry name" value="Bifunctional cytochrome P450/NADPH--P450 reductase"/>
    <property type="match status" value="1"/>
</dbReference>
<dbReference type="InterPro" id="IPR002401">
    <property type="entry name" value="Cyt_P450_E_grp-I"/>
</dbReference>
<evidence type="ECO:0000256" key="4">
    <source>
        <dbReference type="ARBA" id="ARBA00022617"/>
    </source>
</evidence>
<dbReference type="SUPFAM" id="SSF52218">
    <property type="entry name" value="Flavoproteins"/>
    <property type="match status" value="1"/>
</dbReference>
<dbReference type="Gene3D" id="1.20.990.10">
    <property type="entry name" value="NADPH-cytochrome p450 Reductase, Chain A, domain 3"/>
    <property type="match status" value="1"/>
</dbReference>
<dbReference type="PRINTS" id="PR00463">
    <property type="entry name" value="EP450I"/>
</dbReference>
<keyword evidence="4 14" id="KW-0349">Heme</keyword>
<evidence type="ECO:0000259" key="17">
    <source>
        <dbReference type="PROSITE" id="PS50902"/>
    </source>
</evidence>
<proteinExistence type="inferred from homology"/>
<dbReference type="PIRSF" id="PIRSF000209">
    <property type="entry name" value="Bifunctional_P450_P450R"/>
    <property type="match status" value="1"/>
</dbReference>
<dbReference type="GO" id="GO:0003958">
    <property type="term" value="F:NADPH-hemoprotein reductase activity"/>
    <property type="evidence" value="ECO:0007669"/>
    <property type="project" value="UniProtKB-UniRule"/>
</dbReference>
<sequence length="1061" mass="117951">MEPIPGPPGRPFVGNLPDLDPDNPLQSLRRLSERYGPIYKFTIAGVDRIVISSQALCDEVCDEKKFSKMVSAGLKELRNGVHDGLFTSKGPEEKNWGIAHRVLLPTFGPLAIKSMFDEMHDIAAQLVMKWARYGPEHTIHVTDDFTRLTLDTIALCTMDYRFNSYYHEDMHPFVEAMTGFLAISGRRARRPGFAPSLFFRSESQKYWDDIELLRKTSMEVIKARQNDPTDKKDLLNAMLNGVDPKTGEKMTEESIMDNMITFLIAGHETTSGLFSFAFYHMLKNPEAYQQAQREVDEIIGNKPITVEHLSKLPFLNAVRPSVLRETLRLHPSAPMIVLSSKEDTVIGGKYAVKKGTPVSILLSKLQADPAVWGEDNEEFRPERMLDEEFERRNKELPNNWKPFGNGSRGCIGRPFAWQEALLVTAMLLQSFNFTMEDPSYTLKIKQTLTIKPKDFYMRAHLREDRSATTLEQALASTSLSQQAPGKTSSVKKPQRQQSRGKPMAVLYGSNTGTCEALAQRLAVDASGHGFTAEINTLDTAKERIPTDKPVAIITASYEGQPTDNAAHFVNWMGTLKESELKGVSYAVFGCGHHDWSATFHKIPRYINDAAEKRGGTRIAPMGSADAAAGNIFEDFEAWEDQIFWPAMKEKYGVSDDEAGSTLESTVEVETSTPRSSTLRQDVKEARVDDVQVLTAPGISEKRHIEISLPSDMSYSAGDYLALLPLNPKENIGRAMRYFGLAWDTMLTITSSGPTTLPTDSPLAANDVFGAYVELAQPASKRNIATLIEASQDEGTKTKLANLSNGAYATEITEKRVSVLDLLEKFPSIQLPLGAFLRMQPPMRVRQYSISSSPLWNTNSVTLTGQGRFVGVASSYLSSLAPGDKLHVSVRRSNQAFHLPKDSKNIPLIMIAAGSGIAPFRGFIQERAAQIAAGRTLAPALLFYGCRSPDTDALYSDLLSRWETLGAVSVRYAYSRAPEKSENCKYVQDRLYHDGSEVSELFQTGAKVFVCGSREVGQGVQDTCIRIAKETAEAKGKEMSDEKVKEWFESLRNERFATDVFA</sequence>
<dbReference type="FunFam" id="3.40.50.80:FF:000031">
    <property type="entry name" value="Bifunctional cytochrome P450/NADPH--P450 reductase"/>
    <property type="match status" value="1"/>
</dbReference>
<evidence type="ECO:0000259" key="18">
    <source>
        <dbReference type="PROSITE" id="PS51384"/>
    </source>
</evidence>
<dbReference type="Proteomes" id="UP000799324">
    <property type="component" value="Unassembled WGS sequence"/>
</dbReference>
<keyword evidence="7 14" id="KW-0479">Metal-binding</keyword>
<dbReference type="SUPFAM" id="SSF63380">
    <property type="entry name" value="Riboflavin synthase domain-like"/>
    <property type="match status" value="1"/>
</dbReference>
<name>A0A6A6TCM2_9PLEO</name>
<dbReference type="SUPFAM" id="SSF52343">
    <property type="entry name" value="Ferredoxin reductase-like, C-terminal NADP-linked domain"/>
    <property type="match status" value="1"/>
</dbReference>
<dbReference type="CDD" id="cd06206">
    <property type="entry name" value="bifunctional_CYPOR"/>
    <property type="match status" value="1"/>
</dbReference>
<dbReference type="GO" id="GO:0070330">
    <property type="term" value="F:aromatase activity"/>
    <property type="evidence" value="ECO:0007669"/>
    <property type="project" value="UniProtKB-UniRule"/>
</dbReference>
<dbReference type="Gene3D" id="3.40.50.80">
    <property type="entry name" value="Nucleotide-binding domain of ferredoxin-NADP reductase (FNR) module"/>
    <property type="match status" value="1"/>
</dbReference>
<keyword evidence="5 14" id="KW-0285">Flavoprotein</keyword>
<dbReference type="FunFam" id="3.40.50.360:FF:000032">
    <property type="entry name" value="Bifunctional cytochrome P450/NADPH--P450 reductase"/>
    <property type="match status" value="1"/>
</dbReference>
<dbReference type="Pfam" id="PF00258">
    <property type="entry name" value="Flavodoxin_1"/>
    <property type="match status" value="1"/>
</dbReference>
<feature type="region of interest" description="Disordered" evidence="16">
    <location>
        <begin position="476"/>
        <end position="501"/>
    </location>
</feature>
<comment type="cofactor">
    <cofactor evidence="1 14 15">
        <name>heme</name>
        <dbReference type="ChEBI" id="CHEBI:30413"/>
    </cofactor>
</comment>
<evidence type="ECO:0000256" key="16">
    <source>
        <dbReference type="SAM" id="MobiDB-lite"/>
    </source>
</evidence>
<gene>
    <name evidence="19" type="ORF">K491DRAFT_703416</name>
</gene>
<dbReference type="EMBL" id="MU004324">
    <property type="protein sequence ID" value="KAF2657550.1"/>
    <property type="molecule type" value="Genomic_DNA"/>
</dbReference>
<evidence type="ECO:0000256" key="3">
    <source>
        <dbReference type="ARBA" id="ARBA00022448"/>
    </source>
</evidence>
<dbReference type="InterPro" id="IPR001433">
    <property type="entry name" value="OxRdtase_FAD/NAD-bd"/>
</dbReference>
<keyword evidence="10 14" id="KW-0249">Electron transport</keyword>
<dbReference type="EC" id="1.6.2.4" evidence="14"/>
<dbReference type="PROSITE" id="PS51384">
    <property type="entry name" value="FAD_FR"/>
    <property type="match status" value="1"/>
</dbReference>
<dbReference type="InterPro" id="IPR008254">
    <property type="entry name" value="Flavodoxin/NO_synth"/>
</dbReference>
<keyword evidence="20" id="KW-1185">Reference proteome</keyword>
<dbReference type="Pfam" id="PF00175">
    <property type="entry name" value="NAD_binding_1"/>
    <property type="match status" value="1"/>
</dbReference>
<organism evidence="19 20">
    <name type="scientific">Lophiostoma macrostomum CBS 122681</name>
    <dbReference type="NCBI Taxonomy" id="1314788"/>
    <lineage>
        <taxon>Eukaryota</taxon>
        <taxon>Fungi</taxon>
        <taxon>Dikarya</taxon>
        <taxon>Ascomycota</taxon>
        <taxon>Pezizomycotina</taxon>
        <taxon>Dothideomycetes</taxon>
        <taxon>Pleosporomycetidae</taxon>
        <taxon>Pleosporales</taxon>
        <taxon>Lophiostomataceae</taxon>
        <taxon>Lophiostoma</taxon>
    </lineage>
</organism>
<feature type="domain" description="Flavodoxin-like" evidence="17">
    <location>
        <begin position="503"/>
        <end position="643"/>
    </location>
</feature>
<dbReference type="PROSITE" id="PS00086">
    <property type="entry name" value="CYTOCHROME_P450"/>
    <property type="match status" value="1"/>
</dbReference>
<evidence type="ECO:0000256" key="15">
    <source>
        <dbReference type="PIRSR" id="PIRSR000209-1"/>
    </source>
</evidence>
<dbReference type="GO" id="GO:0020037">
    <property type="term" value="F:heme binding"/>
    <property type="evidence" value="ECO:0007669"/>
    <property type="project" value="UniProtKB-UniRule"/>
</dbReference>
<feature type="compositionally biased region" description="Polar residues" evidence="16">
    <location>
        <begin position="476"/>
        <end position="499"/>
    </location>
</feature>
<feature type="binding site" description="axial binding residue" evidence="15">
    <location>
        <position position="410"/>
    </location>
    <ligand>
        <name>heme</name>
        <dbReference type="ChEBI" id="CHEBI:30413"/>
    </ligand>
    <ligandPart>
        <name>Fe</name>
        <dbReference type="ChEBI" id="CHEBI:18248"/>
    </ligandPart>
</feature>
<dbReference type="OrthoDB" id="1470350at2759"/>
<evidence type="ECO:0000256" key="9">
    <source>
        <dbReference type="ARBA" id="ARBA00022857"/>
    </source>
</evidence>
<keyword evidence="3 14" id="KW-0813">Transport</keyword>
<protein>
    <recommendedName>
        <fullName evidence="14">Bifunctional cytochrome P450/NADPH--P450 reductase</fullName>
    </recommendedName>
    <domain>
        <recommendedName>
            <fullName evidence="14">Cytochrome P450</fullName>
            <ecNumber evidence="14">1.14.14.1</ecNumber>
        </recommendedName>
    </domain>
    <domain>
        <recommendedName>
            <fullName evidence="14">NADPH--cytochrome P450 reductase</fullName>
            <ecNumber evidence="14">1.6.2.4</ecNumber>
        </recommendedName>
    </domain>
</protein>
<evidence type="ECO:0000256" key="13">
    <source>
        <dbReference type="ARBA" id="ARBA00023033"/>
    </source>
</evidence>
<evidence type="ECO:0000313" key="19">
    <source>
        <dbReference type="EMBL" id="KAF2657550.1"/>
    </source>
</evidence>
<evidence type="ECO:0000256" key="14">
    <source>
        <dbReference type="PIRNR" id="PIRNR000209"/>
    </source>
</evidence>
<dbReference type="Gene3D" id="2.40.30.10">
    <property type="entry name" value="Translation factors"/>
    <property type="match status" value="1"/>
</dbReference>
<dbReference type="PANTHER" id="PTHR19384:SF127">
    <property type="entry name" value="BIFUNCTIONAL CYTOCHROME P450_NADPH--P450 REDUCTASE"/>
    <property type="match status" value="1"/>
</dbReference>
<keyword evidence="6 14" id="KW-0288">FMN</keyword>
<dbReference type="GO" id="GO:0005506">
    <property type="term" value="F:iron ion binding"/>
    <property type="evidence" value="ECO:0007669"/>
    <property type="project" value="UniProtKB-UniRule"/>
</dbReference>
<reference evidence="19" key="1">
    <citation type="journal article" date="2020" name="Stud. Mycol.">
        <title>101 Dothideomycetes genomes: a test case for predicting lifestyles and emergence of pathogens.</title>
        <authorList>
            <person name="Haridas S."/>
            <person name="Albert R."/>
            <person name="Binder M."/>
            <person name="Bloem J."/>
            <person name="Labutti K."/>
            <person name="Salamov A."/>
            <person name="Andreopoulos B."/>
            <person name="Baker S."/>
            <person name="Barry K."/>
            <person name="Bills G."/>
            <person name="Bluhm B."/>
            <person name="Cannon C."/>
            <person name="Castanera R."/>
            <person name="Culley D."/>
            <person name="Daum C."/>
            <person name="Ezra D."/>
            <person name="Gonzalez J."/>
            <person name="Henrissat B."/>
            <person name="Kuo A."/>
            <person name="Liang C."/>
            <person name="Lipzen A."/>
            <person name="Lutzoni F."/>
            <person name="Magnuson J."/>
            <person name="Mondo S."/>
            <person name="Nolan M."/>
            <person name="Ohm R."/>
            <person name="Pangilinan J."/>
            <person name="Park H.-J."/>
            <person name="Ramirez L."/>
            <person name="Alfaro M."/>
            <person name="Sun H."/>
            <person name="Tritt A."/>
            <person name="Yoshinaga Y."/>
            <person name="Zwiers L.-H."/>
            <person name="Turgeon B."/>
            <person name="Goodwin S."/>
            <person name="Spatafora J."/>
            <person name="Crous P."/>
            <person name="Grigoriev I."/>
        </authorList>
    </citation>
    <scope>NUCLEOTIDE SEQUENCE</scope>
    <source>
        <strain evidence="19">CBS 122681</strain>
    </source>
</reference>
<dbReference type="GO" id="GO:0005829">
    <property type="term" value="C:cytosol"/>
    <property type="evidence" value="ECO:0007669"/>
    <property type="project" value="TreeGrafter"/>
</dbReference>
<dbReference type="EC" id="1.14.14.1" evidence="14"/>
<dbReference type="GO" id="GO:0050660">
    <property type="term" value="F:flavin adenine dinucleotide binding"/>
    <property type="evidence" value="ECO:0007669"/>
    <property type="project" value="TreeGrafter"/>
</dbReference>
<dbReference type="InterPro" id="IPR036396">
    <property type="entry name" value="Cyt_P450_sf"/>
</dbReference>
<keyword evidence="9 14" id="KW-0521">NADP</keyword>
<dbReference type="InterPro" id="IPR023173">
    <property type="entry name" value="NADPH_Cyt_P450_Rdtase_alpha"/>
</dbReference>
<keyword evidence="12 14" id="KW-0408">Iron</keyword>
<dbReference type="AlphaFoldDB" id="A0A6A6TCM2"/>
<evidence type="ECO:0000256" key="7">
    <source>
        <dbReference type="ARBA" id="ARBA00022723"/>
    </source>
</evidence>
<dbReference type="InterPro" id="IPR017972">
    <property type="entry name" value="Cyt_P450_CS"/>
</dbReference>
<dbReference type="Gene3D" id="3.40.50.360">
    <property type="match status" value="1"/>
</dbReference>
<comment type="similarity">
    <text evidence="2 14">In the N-terminal section; belongs to the cytochrome P450 family.</text>
</comment>